<gene>
    <name evidence="3" type="ORF">FHX74_003526</name>
</gene>
<protein>
    <submittedName>
        <fullName evidence="3">Putative dehydrogenase</fullName>
    </submittedName>
</protein>
<feature type="domain" description="GFO/IDH/MocA-like oxidoreductase" evidence="2">
    <location>
        <begin position="132"/>
        <end position="257"/>
    </location>
</feature>
<dbReference type="Pfam" id="PF22725">
    <property type="entry name" value="GFO_IDH_MocA_C3"/>
    <property type="match status" value="1"/>
</dbReference>
<dbReference type="GO" id="GO:0000166">
    <property type="term" value="F:nucleotide binding"/>
    <property type="evidence" value="ECO:0007669"/>
    <property type="project" value="InterPro"/>
</dbReference>
<dbReference type="AlphaFoldDB" id="A0A7W3P7E3"/>
<dbReference type="Gene3D" id="3.30.360.10">
    <property type="entry name" value="Dihydrodipicolinate Reductase, domain 2"/>
    <property type="match status" value="1"/>
</dbReference>
<dbReference type="PANTHER" id="PTHR43377">
    <property type="entry name" value="BILIVERDIN REDUCTASE A"/>
    <property type="match status" value="1"/>
</dbReference>
<dbReference type="InterPro" id="IPR000683">
    <property type="entry name" value="Gfo/Idh/MocA-like_OxRdtase_N"/>
</dbReference>
<feature type="domain" description="Gfo/Idh/MocA-like oxidoreductase N-terminal" evidence="1">
    <location>
        <begin position="41"/>
        <end position="124"/>
    </location>
</feature>
<dbReference type="SUPFAM" id="SSF55347">
    <property type="entry name" value="Glyceraldehyde-3-phosphate dehydrogenase-like, C-terminal domain"/>
    <property type="match status" value="1"/>
</dbReference>
<dbReference type="Proteomes" id="UP000523079">
    <property type="component" value="Unassembled WGS sequence"/>
</dbReference>
<evidence type="ECO:0000259" key="1">
    <source>
        <dbReference type="Pfam" id="PF01408"/>
    </source>
</evidence>
<name>A0A7W3P7E3_9ACTN</name>
<dbReference type="EMBL" id="JACGWT010000006">
    <property type="protein sequence ID" value="MBA8795885.1"/>
    <property type="molecule type" value="Genomic_DNA"/>
</dbReference>
<dbReference type="SUPFAM" id="SSF51735">
    <property type="entry name" value="NAD(P)-binding Rossmann-fold domains"/>
    <property type="match status" value="1"/>
</dbReference>
<dbReference type="Gene3D" id="3.40.50.720">
    <property type="entry name" value="NAD(P)-binding Rossmann-like Domain"/>
    <property type="match status" value="1"/>
</dbReference>
<evidence type="ECO:0000313" key="3">
    <source>
        <dbReference type="EMBL" id="MBA8795885.1"/>
    </source>
</evidence>
<dbReference type="RefSeq" id="WP_182561492.1">
    <property type="nucleotide sequence ID" value="NZ_JACGWT010000006.1"/>
</dbReference>
<evidence type="ECO:0000313" key="4">
    <source>
        <dbReference type="Proteomes" id="UP000523079"/>
    </source>
</evidence>
<comment type="caution">
    <text evidence="3">The sequence shown here is derived from an EMBL/GenBank/DDBJ whole genome shotgun (WGS) entry which is preliminary data.</text>
</comment>
<dbReference type="PANTHER" id="PTHR43377:SF1">
    <property type="entry name" value="BILIVERDIN REDUCTASE A"/>
    <property type="match status" value="1"/>
</dbReference>
<dbReference type="Pfam" id="PF01408">
    <property type="entry name" value="GFO_IDH_MocA"/>
    <property type="match status" value="1"/>
</dbReference>
<evidence type="ECO:0000259" key="2">
    <source>
        <dbReference type="Pfam" id="PF22725"/>
    </source>
</evidence>
<dbReference type="InterPro" id="IPR055170">
    <property type="entry name" value="GFO_IDH_MocA-like_dom"/>
</dbReference>
<accession>A0A7W3P7E3</accession>
<dbReference type="InterPro" id="IPR036291">
    <property type="entry name" value="NAD(P)-bd_dom_sf"/>
</dbReference>
<dbReference type="InterPro" id="IPR051450">
    <property type="entry name" value="Gfo/Idh/MocA_Oxidoreductases"/>
</dbReference>
<proteinExistence type="predicted"/>
<keyword evidence="4" id="KW-1185">Reference proteome</keyword>
<sequence>MKIALWSFAHTHALSYWHVLSQRADVELVVTDPDHGRRGNEPGGEALAAQLGVTYLPDYAATLDWGAEAVVICSENSDHRRLTELAAAGGAHVLCEKPIATSVEDAEAMITACAEAGVSLMVAYPVRFSPDFVQLKQTVDAGALGQVLAITGTNNGQIPMDARAWFVDPELAGGGSLTDHTVHVADLIDCLFDGVPARSVYASTNKILHGDRVSVETGGMVSVEYANDVIATVDCSWSKPDSYPTWGGLTLQLVASGGIADLDAFASRVDGHSETRRNGLWLAYGTNADELMINEFLDAVSTGRRPQPDGEAGLRSLRVVQAGYASVRSGQPVALD</sequence>
<reference evidence="3 4" key="1">
    <citation type="submission" date="2020-07" db="EMBL/GenBank/DDBJ databases">
        <title>Sequencing the genomes of 1000 actinobacteria strains.</title>
        <authorList>
            <person name="Klenk H.-P."/>
        </authorList>
    </citation>
    <scope>NUCLEOTIDE SEQUENCE [LARGE SCALE GENOMIC DNA]</scope>
    <source>
        <strain evidence="3 4">DSM 100723</strain>
    </source>
</reference>
<organism evidence="3 4">
    <name type="scientific">Microlunatus kandeliicorticis</name>
    <dbReference type="NCBI Taxonomy" id="1759536"/>
    <lineage>
        <taxon>Bacteria</taxon>
        <taxon>Bacillati</taxon>
        <taxon>Actinomycetota</taxon>
        <taxon>Actinomycetes</taxon>
        <taxon>Propionibacteriales</taxon>
        <taxon>Propionibacteriaceae</taxon>
        <taxon>Microlunatus</taxon>
    </lineage>
</organism>